<proteinExistence type="predicted"/>
<dbReference type="AlphaFoldDB" id="A0A6N4UZW5"/>
<sequence length="400" mass="43632">MPSRWLRRSRSHSEDRLPAVSPELTGVFLELDHRQSAVQSAVQTLVSLKPNSPIVSEWESVQQGCYAATAAYISATSPTRPTGLTDAGPRPTAAEVQRQLDEARSALESFYTRHQRALDNAVAAATAATARATTLLANAQSMQSRLAGVDGQWLQYPSVQTAHDAMQTATRELQLARERADLVATRDAAERLDTAITTLAAALDSAPGVADQARRTTSSVRTRLEAVRTRAADIKVNLSTLLREFHANCSADLVDNERLSRADLDSADALLQQAVLASRQGRPEAALDLAKQARAAIAAAEDLVDAPLDRLALMRALRDNPGERERAVRFRLRDAQRLAVDRGAVVEWGSALDAQVERIDRIVGALQGRHPDYWGYHLALEEVSEFVAGIVTRIRQRSAQ</sequence>
<evidence type="ECO:0000313" key="1">
    <source>
        <dbReference type="EMBL" id="BBX30596.1"/>
    </source>
</evidence>
<accession>A0A6N4UZW5</accession>
<evidence type="ECO:0000313" key="2">
    <source>
        <dbReference type="Proteomes" id="UP000466906"/>
    </source>
</evidence>
<reference evidence="1 2" key="1">
    <citation type="journal article" date="2019" name="Emerg. Microbes Infect.">
        <title>Comprehensive subspecies identification of 175 nontuberculous mycobacteria species based on 7547 genomic profiles.</title>
        <authorList>
            <person name="Matsumoto Y."/>
            <person name="Kinjo T."/>
            <person name="Motooka D."/>
            <person name="Nabeya D."/>
            <person name="Jung N."/>
            <person name="Uechi K."/>
            <person name="Horii T."/>
            <person name="Iida T."/>
            <person name="Fujita J."/>
            <person name="Nakamura S."/>
        </authorList>
    </citation>
    <scope>NUCLEOTIDE SEQUENCE [LARGE SCALE GENOMIC DNA]</scope>
    <source>
        <strain evidence="1 2">JCM 12272</strain>
        <plasmid evidence="1">pJCM12272</plasmid>
    </source>
</reference>
<dbReference type="KEGG" id="malv:MALV_57210"/>
<dbReference type="EMBL" id="AP022566">
    <property type="protein sequence ID" value="BBX30596.1"/>
    <property type="molecule type" value="Genomic_DNA"/>
</dbReference>
<geneLocation type="plasmid" evidence="1 2">
    <name>pJCM12272</name>
</geneLocation>
<protein>
    <submittedName>
        <fullName evidence="1">Uncharacterized protein</fullName>
    </submittedName>
</protein>
<organism evidence="1 2">
    <name type="scientific">Mycolicibacterium alvei</name>
    <dbReference type="NCBI Taxonomy" id="67081"/>
    <lineage>
        <taxon>Bacteria</taxon>
        <taxon>Bacillati</taxon>
        <taxon>Actinomycetota</taxon>
        <taxon>Actinomycetes</taxon>
        <taxon>Mycobacteriales</taxon>
        <taxon>Mycobacteriaceae</taxon>
        <taxon>Mycolicibacterium</taxon>
    </lineage>
</organism>
<keyword evidence="2" id="KW-1185">Reference proteome</keyword>
<keyword evidence="1" id="KW-0614">Plasmid</keyword>
<name>A0A6N4UZW5_9MYCO</name>
<gene>
    <name evidence="1" type="ORF">MALV_57210</name>
</gene>
<dbReference type="Proteomes" id="UP000466906">
    <property type="component" value="Plasmid pJCM12272"/>
</dbReference>